<reference evidence="3" key="2">
    <citation type="submission" date="2013-12" db="EMBL/GenBank/DDBJ databases">
        <title>Evolution of pathogenesis and genome organization in the Tremellales.</title>
        <authorList>
            <person name="Cuomo C."/>
            <person name="Litvintseva A."/>
            <person name="Heitman J."/>
            <person name="Chen Y."/>
            <person name="Sun S."/>
            <person name="Springer D."/>
            <person name="Dromer F."/>
            <person name="Young S."/>
            <person name="Zeng Q."/>
            <person name="Chapman S."/>
            <person name="Gujja S."/>
            <person name="Saif S."/>
            <person name="Birren B."/>
        </authorList>
    </citation>
    <scope>NUCLEOTIDE SEQUENCE [LARGE SCALE GENOMIC DNA]</scope>
    <source>
        <strain evidence="3">BCC8398</strain>
    </source>
</reference>
<dbReference type="PANTHER" id="PTHR35569">
    <property type="entry name" value="CYANAMIDE HYDRATASE DDI2-RELATED"/>
    <property type="match status" value="1"/>
</dbReference>
<feature type="domain" description="HD" evidence="1">
    <location>
        <begin position="59"/>
        <end position="182"/>
    </location>
</feature>
<sequence length="249" mass="27286">MNRDAFTAYGFTALPADQSKLPPATTSPSPILIEALAPPSTALAKRINAYAQAKLSQDTYRHSLRVYKYGRAIAQECFPQFNLIAGSTLDETWFLTALLHDIGTTDSHLTATRLSYEFWAGIHAIDILQHAETTGKGGEGDATIDQAESVAEAIIRHQDVQDKGSITLVTRLIHLGTLLDNIGAGQELIHKDTIDNVVKAHPRPGWSGCFKATVEKEKAYKPYAMVSRIEGFEEAIEENRKSGVTGQYD</sequence>
<keyword evidence="3" id="KW-1185">Reference proteome</keyword>
<name>A0A1B9GRS7_9TREE</name>
<dbReference type="PANTHER" id="PTHR35569:SF1">
    <property type="entry name" value="CYANAMIDE HYDRATASE DDI2-RELATED"/>
    <property type="match status" value="1"/>
</dbReference>
<evidence type="ECO:0000313" key="2">
    <source>
        <dbReference type="EMBL" id="OCF33726.1"/>
    </source>
</evidence>
<dbReference type="CDD" id="cd00077">
    <property type="entry name" value="HDc"/>
    <property type="match status" value="1"/>
</dbReference>
<dbReference type="InterPro" id="IPR017771">
    <property type="entry name" value="Cyanamide_hydratase_HD"/>
</dbReference>
<organism evidence="2 3">
    <name type="scientific">Kwoniella heveanensis BCC8398</name>
    <dbReference type="NCBI Taxonomy" id="1296120"/>
    <lineage>
        <taxon>Eukaryota</taxon>
        <taxon>Fungi</taxon>
        <taxon>Dikarya</taxon>
        <taxon>Basidiomycota</taxon>
        <taxon>Agaricomycotina</taxon>
        <taxon>Tremellomycetes</taxon>
        <taxon>Tremellales</taxon>
        <taxon>Cryptococcaceae</taxon>
        <taxon>Kwoniella</taxon>
    </lineage>
</organism>
<dbReference type="Pfam" id="PF01966">
    <property type="entry name" value="HD"/>
    <property type="match status" value="1"/>
</dbReference>
<dbReference type="PROSITE" id="PS51831">
    <property type="entry name" value="HD"/>
    <property type="match status" value="1"/>
</dbReference>
<dbReference type="AlphaFoldDB" id="A0A1B9GRS7"/>
<dbReference type="InterPro" id="IPR003607">
    <property type="entry name" value="HD/PDEase_dom"/>
</dbReference>
<dbReference type="OrthoDB" id="10033309at2759"/>
<gene>
    <name evidence="2" type="ORF">I316_04438</name>
</gene>
<accession>A0A1B9GRS7</accession>
<dbReference type="SMART" id="SM00471">
    <property type="entry name" value="HDc"/>
    <property type="match status" value="1"/>
</dbReference>
<proteinExistence type="predicted"/>
<dbReference type="Gene3D" id="1.10.3210.10">
    <property type="entry name" value="Hypothetical protein af1432"/>
    <property type="match status" value="1"/>
</dbReference>
<protein>
    <recommendedName>
        <fullName evidence="1">HD domain-containing protein</fullName>
    </recommendedName>
</protein>
<dbReference type="EMBL" id="KI669503">
    <property type="protein sequence ID" value="OCF33726.1"/>
    <property type="molecule type" value="Genomic_DNA"/>
</dbReference>
<evidence type="ECO:0000313" key="3">
    <source>
        <dbReference type="Proteomes" id="UP000092666"/>
    </source>
</evidence>
<reference evidence="2 3" key="1">
    <citation type="submission" date="2013-07" db="EMBL/GenBank/DDBJ databases">
        <title>The Genome Sequence of Cryptococcus heveanensis BCC8398.</title>
        <authorList>
            <consortium name="The Broad Institute Genome Sequencing Platform"/>
            <person name="Cuomo C."/>
            <person name="Litvintseva A."/>
            <person name="Chen Y."/>
            <person name="Heitman J."/>
            <person name="Sun S."/>
            <person name="Springer D."/>
            <person name="Dromer F."/>
            <person name="Young S.K."/>
            <person name="Zeng Q."/>
            <person name="Gargeya S."/>
            <person name="Fitzgerald M."/>
            <person name="Abouelleil A."/>
            <person name="Alvarado L."/>
            <person name="Berlin A.M."/>
            <person name="Chapman S.B."/>
            <person name="Dewar J."/>
            <person name="Goldberg J."/>
            <person name="Griggs A."/>
            <person name="Gujja S."/>
            <person name="Hansen M."/>
            <person name="Howarth C."/>
            <person name="Imamovic A."/>
            <person name="Larimer J."/>
            <person name="McCowan C."/>
            <person name="Murphy C."/>
            <person name="Pearson M."/>
            <person name="Priest M."/>
            <person name="Roberts A."/>
            <person name="Saif S."/>
            <person name="Shea T."/>
            <person name="Sykes S."/>
            <person name="Wortman J."/>
            <person name="Nusbaum C."/>
            <person name="Birren B."/>
        </authorList>
    </citation>
    <scope>NUCLEOTIDE SEQUENCE [LARGE SCALE GENOMIC DNA]</scope>
    <source>
        <strain evidence="2 3">BCC8398</strain>
    </source>
</reference>
<dbReference type="Proteomes" id="UP000092666">
    <property type="component" value="Unassembled WGS sequence"/>
</dbReference>
<dbReference type="SUPFAM" id="SSF109604">
    <property type="entry name" value="HD-domain/PDEase-like"/>
    <property type="match status" value="1"/>
</dbReference>
<evidence type="ECO:0000259" key="1">
    <source>
        <dbReference type="PROSITE" id="PS51831"/>
    </source>
</evidence>
<dbReference type="InterPro" id="IPR006674">
    <property type="entry name" value="HD_domain"/>
</dbReference>
<dbReference type="NCBIfam" id="TIGR03401">
    <property type="entry name" value="cyanamide_fam"/>
    <property type="match status" value="1"/>
</dbReference>